<sequence>MSDTKWGFDTNYGHRTLPFKWQSSNGFHFYEESPFTKKNFRPSHLPALRADFIPMTTHYGERAQNSRHAMSSYGCHRNLVWDDSLRMPRNPFPGRPSREMSYIKEPSPEGLLSTPRRLAQWDMQRLARGSGTPLKKAMTPLLPDLTDAKKLVHEPQQELSTALDKLEETVSMDPPKRVLPSESIFA</sequence>
<dbReference type="Proteomes" id="UP000604046">
    <property type="component" value="Unassembled WGS sequence"/>
</dbReference>
<reference evidence="1" key="1">
    <citation type="submission" date="2021-02" db="EMBL/GenBank/DDBJ databases">
        <authorList>
            <person name="Dougan E. K."/>
            <person name="Rhodes N."/>
            <person name="Thang M."/>
            <person name="Chan C."/>
        </authorList>
    </citation>
    <scope>NUCLEOTIDE SEQUENCE</scope>
</reference>
<keyword evidence="2" id="KW-1185">Reference proteome</keyword>
<dbReference type="AlphaFoldDB" id="A0A812S0I3"/>
<comment type="caution">
    <text evidence="1">The sequence shown here is derived from an EMBL/GenBank/DDBJ whole genome shotgun (WGS) entry which is preliminary data.</text>
</comment>
<accession>A0A812S0I3</accession>
<dbReference type="EMBL" id="CAJNDS010002384">
    <property type="protein sequence ID" value="CAE7456912.1"/>
    <property type="molecule type" value="Genomic_DNA"/>
</dbReference>
<name>A0A812S0I3_9DINO</name>
<gene>
    <name evidence="1" type="ORF">SNAT2548_LOCUS25230</name>
</gene>
<dbReference type="OrthoDB" id="427990at2759"/>
<protein>
    <submittedName>
        <fullName evidence="1">Uncharacterized protein</fullName>
    </submittedName>
</protein>
<organism evidence="1 2">
    <name type="scientific">Symbiodinium natans</name>
    <dbReference type="NCBI Taxonomy" id="878477"/>
    <lineage>
        <taxon>Eukaryota</taxon>
        <taxon>Sar</taxon>
        <taxon>Alveolata</taxon>
        <taxon>Dinophyceae</taxon>
        <taxon>Suessiales</taxon>
        <taxon>Symbiodiniaceae</taxon>
        <taxon>Symbiodinium</taxon>
    </lineage>
</organism>
<evidence type="ECO:0000313" key="1">
    <source>
        <dbReference type="EMBL" id="CAE7456912.1"/>
    </source>
</evidence>
<proteinExistence type="predicted"/>
<evidence type="ECO:0000313" key="2">
    <source>
        <dbReference type="Proteomes" id="UP000604046"/>
    </source>
</evidence>